<sequence>MEQFADDLPAQVDDLARLVGDALTVRLEHVEVTDEGRHHLQLRLGDAVEDLDYPGHPKYLSTVVHVAVARAALSNGTRLAGLWVDQGVWLAVPRAGLEELNRDAPDHERWTWVDEDEPVAAGAP</sequence>
<protein>
    <submittedName>
        <fullName evidence="1">Uncharacterized protein</fullName>
    </submittedName>
</protein>
<evidence type="ECO:0000313" key="1">
    <source>
        <dbReference type="EMBL" id="GAA4887204.1"/>
    </source>
</evidence>
<reference evidence="2" key="1">
    <citation type="journal article" date="2019" name="Int. J. Syst. Evol. Microbiol.">
        <title>The Global Catalogue of Microorganisms (GCM) 10K type strain sequencing project: providing services to taxonomists for standard genome sequencing and annotation.</title>
        <authorList>
            <consortium name="The Broad Institute Genomics Platform"/>
            <consortium name="The Broad Institute Genome Sequencing Center for Infectious Disease"/>
            <person name="Wu L."/>
            <person name="Ma J."/>
        </authorList>
    </citation>
    <scope>NUCLEOTIDE SEQUENCE [LARGE SCALE GENOMIC DNA]</scope>
    <source>
        <strain evidence="2">JCM 17983</strain>
    </source>
</reference>
<accession>A0ABP9EWU6</accession>
<dbReference type="EMBL" id="BAABHQ010000015">
    <property type="protein sequence ID" value="GAA4887204.1"/>
    <property type="molecule type" value="Genomic_DNA"/>
</dbReference>
<dbReference type="RefSeq" id="WP_274232109.1">
    <property type="nucleotide sequence ID" value="NZ_BAABHQ010000015.1"/>
</dbReference>
<keyword evidence="2" id="KW-1185">Reference proteome</keyword>
<organism evidence="1 2">
    <name type="scientific">Actinomycetospora straminea</name>
    <dbReference type="NCBI Taxonomy" id="663607"/>
    <lineage>
        <taxon>Bacteria</taxon>
        <taxon>Bacillati</taxon>
        <taxon>Actinomycetota</taxon>
        <taxon>Actinomycetes</taxon>
        <taxon>Pseudonocardiales</taxon>
        <taxon>Pseudonocardiaceae</taxon>
        <taxon>Actinomycetospora</taxon>
    </lineage>
</organism>
<evidence type="ECO:0000313" key="2">
    <source>
        <dbReference type="Proteomes" id="UP001500457"/>
    </source>
</evidence>
<comment type="caution">
    <text evidence="1">The sequence shown here is derived from an EMBL/GenBank/DDBJ whole genome shotgun (WGS) entry which is preliminary data.</text>
</comment>
<dbReference type="Proteomes" id="UP001500457">
    <property type="component" value="Unassembled WGS sequence"/>
</dbReference>
<name>A0ABP9EWU6_9PSEU</name>
<proteinExistence type="predicted"/>
<gene>
    <name evidence="1" type="ORF">GCM10023203_45050</name>
</gene>